<dbReference type="Proteomes" id="UP000256970">
    <property type="component" value="Unassembled WGS sequence"/>
</dbReference>
<organism evidence="2 3">
    <name type="scientific">Tetradesmus obliquus</name>
    <name type="common">Green alga</name>
    <name type="synonym">Acutodesmus obliquus</name>
    <dbReference type="NCBI Taxonomy" id="3088"/>
    <lineage>
        <taxon>Eukaryota</taxon>
        <taxon>Viridiplantae</taxon>
        <taxon>Chlorophyta</taxon>
        <taxon>core chlorophytes</taxon>
        <taxon>Chlorophyceae</taxon>
        <taxon>CS clade</taxon>
        <taxon>Sphaeropleales</taxon>
        <taxon>Scenedesmaceae</taxon>
        <taxon>Tetradesmus</taxon>
    </lineage>
</organism>
<gene>
    <name evidence="2" type="ORF">BQ4739_LOCUS11323</name>
</gene>
<sequence>MTEQLFVRALELFPDKTDEWKAAAFDVLGEVSAQVAAQVLAHPEAIQRAYFERRVQAALAVPAVWLPTAAQRKKAAQEAEAEDWRQLEAAKKQCGQGKAAPSSPGFFMWKTREPLFDSCAQSDRTPLLPTGASCGHEHED</sequence>
<proteinExistence type="predicted"/>
<evidence type="ECO:0000313" key="2">
    <source>
        <dbReference type="EMBL" id="SZX71186.1"/>
    </source>
</evidence>
<dbReference type="EMBL" id="FNXT01001035">
    <property type="protein sequence ID" value="SZX71186.1"/>
    <property type="molecule type" value="Genomic_DNA"/>
</dbReference>
<feature type="region of interest" description="Disordered" evidence="1">
    <location>
        <begin position="120"/>
        <end position="140"/>
    </location>
</feature>
<accession>A0A383W3E4</accession>
<dbReference type="AlphaFoldDB" id="A0A383W3E4"/>
<name>A0A383W3E4_TETOB</name>
<keyword evidence="3" id="KW-1185">Reference proteome</keyword>
<reference evidence="2 3" key="1">
    <citation type="submission" date="2016-10" db="EMBL/GenBank/DDBJ databases">
        <authorList>
            <person name="Cai Z."/>
        </authorList>
    </citation>
    <scope>NUCLEOTIDE SEQUENCE [LARGE SCALE GENOMIC DNA]</scope>
</reference>
<evidence type="ECO:0000256" key="1">
    <source>
        <dbReference type="SAM" id="MobiDB-lite"/>
    </source>
</evidence>
<evidence type="ECO:0000313" key="3">
    <source>
        <dbReference type="Proteomes" id="UP000256970"/>
    </source>
</evidence>
<protein>
    <submittedName>
        <fullName evidence="2">Uncharacterized protein</fullName>
    </submittedName>
</protein>